<evidence type="ECO:0000313" key="2">
    <source>
        <dbReference type="EMBL" id="GAA4071260.1"/>
    </source>
</evidence>
<dbReference type="Proteomes" id="UP001500683">
    <property type="component" value="Unassembled WGS sequence"/>
</dbReference>
<name>A0ABP7VNQ6_9ACTN</name>
<proteinExistence type="predicted"/>
<dbReference type="Pfam" id="PF13340">
    <property type="entry name" value="DUF4096"/>
    <property type="match status" value="1"/>
</dbReference>
<feature type="domain" description="Insertion element IS402-like" evidence="1">
    <location>
        <begin position="1"/>
        <end position="48"/>
    </location>
</feature>
<comment type="caution">
    <text evidence="2">The sequence shown here is derived from an EMBL/GenBank/DDBJ whole genome shotgun (WGS) entry which is preliminary data.</text>
</comment>
<dbReference type="InterPro" id="IPR025161">
    <property type="entry name" value="IS402-like_dom"/>
</dbReference>
<protein>
    <recommendedName>
        <fullName evidence="1">Insertion element IS402-like domain-containing protein</fullName>
    </recommendedName>
</protein>
<organism evidence="2 3">
    <name type="scientific">Actinomadura miaoliensis</name>
    <dbReference type="NCBI Taxonomy" id="430685"/>
    <lineage>
        <taxon>Bacteria</taxon>
        <taxon>Bacillati</taxon>
        <taxon>Actinomycetota</taxon>
        <taxon>Actinomycetes</taxon>
        <taxon>Streptosporangiales</taxon>
        <taxon>Thermomonosporaceae</taxon>
        <taxon>Actinomadura</taxon>
    </lineage>
</organism>
<sequence length="49" mass="6026">MPDSLWERIEPLLPTVERRKRHPGRKRLDDRKVLRGILFALHTGTWWEY</sequence>
<keyword evidence="3" id="KW-1185">Reference proteome</keyword>
<reference evidence="3" key="1">
    <citation type="journal article" date="2019" name="Int. J. Syst. Evol. Microbiol.">
        <title>The Global Catalogue of Microorganisms (GCM) 10K type strain sequencing project: providing services to taxonomists for standard genome sequencing and annotation.</title>
        <authorList>
            <consortium name="The Broad Institute Genomics Platform"/>
            <consortium name="The Broad Institute Genome Sequencing Center for Infectious Disease"/>
            <person name="Wu L."/>
            <person name="Ma J."/>
        </authorList>
    </citation>
    <scope>NUCLEOTIDE SEQUENCE [LARGE SCALE GENOMIC DNA]</scope>
    <source>
        <strain evidence="3">JCM 16702</strain>
    </source>
</reference>
<dbReference type="EMBL" id="BAAAZG010000017">
    <property type="protein sequence ID" value="GAA4071260.1"/>
    <property type="molecule type" value="Genomic_DNA"/>
</dbReference>
<evidence type="ECO:0000259" key="1">
    <source>
        <dbReference type="Pfam" id="PF13340"/>
    </source>
</evidence>
<evidence type="ECO:0000313" key="3">
    <source>
        <dbReference type="Proteomes" id="UP001500683"/>
    </source>
</evidence>
<accession>A0ABP7VNQ6</accession>
<dbReference type="RefSeq" id="WP_344946489.1">
    <property type="nucleotide sequence ID" value="NZ_BAAAZG010000017.1"/>
</dbReference>
<gene>
    <name evidence="2" type="ORF">GCM10022214_28750</name>
</gene>